<dbReference type="PROSITE" id="PS51489">
    <property type="entry name" value="BUB1_N"/>
    <property type="match status" value="1"/>
</dbReference>
<feature type="region of interest" description="Disordered" evidence="1">
    <location>
        <begin position="401"/>
        <end position="428"/>
    </location>
</feature>
<proteinExistence type="predicted"/>
<dbReference type="Proteomes" id="UP000188320">
    <property type="component" value="Unassembled WGS sequence"/>
</dbReference>
<dbReference type="GO" id="GO:0032991">
    <property type="term" value="C:protein-containing complex"/>
    <property type="evidence" value="ECO:0007669"/>
    <property type="project" value="UniProtKB-ARBA"/>
</dbReference>
<dbReference type="AlphaFoldDB" id="A0A1R1PKH5"/>
<comment type="caution">
    <text evidence="3">The sequence shown here is derived from an EMBL/GenBank/DDBJ whole genome shotgun (WGS) entry which is preliminary data.</text>
</comment>
<keyword evidence="4" id="KW-1185">Reference proteome</keyword>
<dbReference type="PANTHER" id="PTHR14030:SF4">
    <property type="entry name" value="BUB1 KINASE, ISOFORM A-RELATED"/>
    <property type="match status" value="1"/>
</dbReference>
<feature type="domain" description="BUB1 N-terminal" evidence="2">
    <location>
        <begin position="94"/>
        <end position="250"/>
    </location>
</feature>
<dbReference type="Gene3D" id="1.25.40.430">
    <property type="match status" value="1"/>
</dbReference>
<dbReference type="Gene3D" id="1.10.510.10">
    <property type="entry name" value="Transferase(Phosphotransferase) domain 1"/>
    <property type="match status" value="1"/>
</dbReference>
<dbReference type="SMART" id="SM00777">
    <property type="entry name" value="Mad3_BUB1_I"/>
    <property type="match status" value="1"/>
</dbReference>
<dbReference type="PANTHER" id="PTHR14030">
    <property type="entry name" value="MITOTIC CHECKPOINT SERINE/THREONINE-PROTEIN KINASE BUB1"/>
    <property type="match status" value="1"/>
</dbReference>
<dbReference type="EMBL" id="LSSK01000900">
    <property type="protein sequence ID" value="OMH81439.1"/>
    <property type="molecule type" value="Genomic_DNA"/>
</dbReference>
<reference evidence="4" key="1">
    <citation type="submission" date="2017-01" db="EMBL/GenBank/DDBJ databases">
        <authorList>
            <person name="Wang Y."/>
            <person name="White M."/>
            <person name="Kvist S."/>
            <person name="Moncalvo J.-M."/>
        </authorList>
    </citation>
    <scope>NUCLEOTIDE SEQUENCE [LARGE SCALE GENOMIC DNA]</scope>
    <source>
        <strain evidence="4">COL-18-3</strain>
    </source>
</reference>
<feature type="compositionally biased region" description="Basic and acidic residues" evidence="1">
    <location>
        <begin position="521"/>
        <end position="541"/>
    </location>
</feature>
<evidence type="ECO:0000313" key="3">
    <source>
        <dbReference type="EMBL" id="OMH81439.1"/>
    </source>
</evidence>
<evidence type="ECO:0000256" key="1">
    <source>
        <dbReference type="SAM" id="MobiDB-lite"/>
    </source>
</evidence>
<organism evidence="3 4">
    <name type="scientific">Zancudomyces culisetae</name>
    <name type="common">Gut fungus</name>
    <name type="synonym">Smittium culisetae</name>
    <dbReference type="NCBI Taxonomy" id="1213189"/>
    <lineage>
        <taxon>Eukaryota</taxon>
        <taxon>Fungi</taxon>
        <taxon>Fungi incertae sedis</taxon>
        <taxon>Zoopagomycota</taxon>
        <taxon>Kickxellomycotina</taxon>
        <taxon>Harpellomycetes</taxon>
        <taxon>Harpellales</taxon>
        <taxon>Legeriomycetaceae</taxon>
        <taxon>Zancudomyces</taxon>
    </lineage>
</organism>
<name>A0A1R1PKH5_ZANCU</name>
<dbReference type="GO" id="GO:0007094">
    <property type="term" value="P:mitotic spindle assembly checkpoint signaling"/>
    <property type="evidence" value="ECO:0007669"/>
    <property type="project" value="InterPro"/>
</dbReference>
<feature type="compositionally biased region" description="Acidic residues" evidence="1">
    <location>
        <begin position="542"/>
        <end position="557"/>
    </location>
</feature>
<feature type="region of interest" description="Disordered" evidence="1">
    <location>
        <begin position="507"/>
        <end position="577"/>
    </location>
</feature>
<dbReference type="GO" id="GO:0051754">
    <property type="term" value="P:meiotic sister chromatid cohesion, centromeric"/>
    <property type="evidence" value="ECO:0007669"/>
    <property type="project" value="TreeGrafter"/>
</dbReference>
<evidence type="ECO:0000259" key="2">
    <source>
        <dbReference type="PROSITE" id="PS51489"/>
    </source>
</evidence>
<dbReference type="GO" id="GO:0004672">
    <property type="term" value="F:protein kinase activity"/>
    <property type="evidence" value="ECO:0007669"/>
    <property type="project" value="TreeGrafter"/>
</dbReference>
<feature type="compositionally biased region" description="Low complexity" evidence="1">
    <location>
        <begin position="510"/>
        <end position="520"/>
    </location>
</feature>
<dbReference type="Pfam" id="PF08311">
    <property type="entry name" value="Mad3_BUB1_I"/>
    <property type="match status" value="1"/>
</dbReference>
<protein>
    <submittedName>
        <fullName evidence="3">Mitotic spindle checkpoint component mad3</fullName>
    </submittedName>
</protein>
<feature type="compositionally biased region" description="Gly residues" evidence="1">
    <location>
        <begin position="251"/>
        <end position="263"/>
    </location>
</feature>
<feature type="region of interest" description="Disordered" evidence="1">
    <location>
        <begin position="333"/>
        <end position="360"/>
    </location>
</feature>
<dbReference type="InterPro" id="IPR013212">
    <property type="entry name" value="Mad3/Bub1_I"/>
</dbReference>
<gene>
    <name evidence="3" type="ORF">AX774_g5115</name>
</gene>
<feature type="region of interest" description="Disordered" evidence="1">
    <location>
        <begin position="239"/>
        <end position="265"/>
    </location>
</feature>
<feature type="region of interest" description="Disordered" evidence="1">
    <location>
        <begin position="301"/>
        <end position="320"/>
    </location>
</feature>
<feature type="compositionally biased region" description="Basic and acidic residues" evidence="1">
    <location>
        <begin position="411"/>
        <end position="428"/>
    </location>
</feature>
<evidence type="ECO:0000313" key="4">
    <source>
        <dbReference type="Proteomes" id="UP000188320"/>
    </source>
</evidence>
<dbReference type="InterPro" id="IPR015661">
    <property type="entry name" value="Bub1/Mad3"/>
</dbReference>
<accession>A0A1R1PKH5</accession>
<sequence>MEATDFSIIEENKENIPLSRGGKSFKILSEVFTEKKRTQHENSDKQQQLISEEIEDIKNTSLNDQKEYDIATNITNSSDNGLENKLAEYEKRISELDLKEEDDPLELYYEYCKLRLEINTKGEGDEGLIRTLESSVKKFLGYKQYRDDIRYLKLWLWYIKYIRENKETVYKYMFKKGIGQNLALFYEEMARFYCTELVKYDKADKIYCIGIERKAQPLQRLKTKYQNFIKYIGSKSEGGMQVDGNNDQRNGFGGSGSGSGSGSGNVNLERKVLGVKVMGSMGGIAKSVDSNVLGKREYFPMDGSGGGGGSSIGTSNRERNGGKLRVLMEESNEEGFLDEKVEESNENSVENGGDSWKEIGTDKSRRKENIAIATQWKGIKLETQKSNSDLASYKRKKFKVFQQDEEEENERESGRGKENERETTKIKSGDKMSVKVELFFTNEAEHSIGIENSGTYRSFEEYRSERSKYRYIKWKKVDDDDVTSHMIMAKKEIQQMFEQGSKKINREWKNQNGSGSNSGKSRSENNYQKEEIDEEKGNKQELEEDDEDEEEEEEEEMNPAIDNGDYEFTSGPVIPHEQLRDKRLGLTLAEKQRLMMTVGNTITGIRETNITDENVIKNDEPPRVEARFDVGRKRDGYVYAKMSENETIFNPFWPLAEEVMNAMLDELSEPIERYPGFVDNHDLHSSTMNISRVREGNTEQVLVSPEILSSGVQVVFALRQNEHETVGGGLVKEYSVVKQLDKGGNSTVFLVKTKSTETKTGEQEGKAMVLKCENKVNVWEFYIAHSIRDRIHNQFEDGDQNKSKNSKRIENIMSGFLLPTRIYEYSDRTILEMDALCHGSLLDAVNRISELVGLKAYNIQSQSQGQSKINISIKNQYEQEKYIDGDNGSGAGDCDGFA</sequence>
<dbReference type="OrthoDB" id="248495at2759"/>
<dbReference type="GO" id="GO:0005634">
    <property type="term" value="C:nucleus"/>
    <property type="evidence" value="ECO:0007669"/>
    <property type="project" value="TreeGrafter"/>
</dbReference>